<dbReference type="Gene3D" id="1.20.90.10">
    <property type="entry name" value="Phospholipase A2 domain"/>
    <property type="match status" value="1"/>
</dbReference>
<evidence type="ECO:0000313" key="4">
    <source>
        <dbReference type="EnsemblMetazoa" id="AFAF007556-PA"/>
    </source>
</evidence>
<feature type="region of interest" description="Disordered" evidence="3">
    <location>
        <begin position="211"/>
        <end position="252"/>
    </location>
</feature>
<dbReference type="GO" id="GO:0016042">
    <property type="term" value="P:lipid catabolic process"/>
    <property type="evidence" value="ECO:0007669"/>
    <property type="project" value="InterPro"/>
</dbReference>
<sequence>MRLLRYFRILRNKPILECNKMQIPYMKVAIYSLTFLTYAYTGYGSNMISNLRDAIIAAEAVFGDVMKNVLHVAKKFKVVHEVFDAAVEENCVYKCPGDITPTRNKFYIPQSDGCGSLGMKISTEYLPAVEMEQCCNAHDICYDTCNSDKELCDLDFKRCLYRYCDDYEKNVVGDIVVKGCKAAAKMLFTGTITLGCKSYLDSQQRCCYCPPEKAEGTKPDGGKYGDSKGAKDYGKDRDKGKEKNKYGWNKEL</sequence>
<dbReference type="SUPFAM" id="SSF48619">
    <property type="entry name" value="Phospholipase A2, PLA2"/>
    <property type="match status" value="1"/>
</dbReference>
<name>A0A182QCR6_9DIPT</name>
<evidence type="ECO:0000256" key="1">
    <source>
        <dbReference type="ARBA" id="ARBA00004613"/>
    </source>
</evidence>
<evidence type="ECO:0000256" key="3">
    <source>
        <dbReference type="SAM" id="MobiDB-lite"/>
    </source>
</evidence>
<dbReference type="STRING" id="69004.A0A182QCR6"/>
<dbReference type="GO" id="GO:0050482">
    <property type="term" value="P:arachidonate secretion"/>
    <property type="evidence" value="ECO:0007669"/>
    <property type="project" value="InterPro"/>
</dbReference>
<dbReference type="GO" id="GO:0004623">
    <property type="term" value="F:phospholipase A2 activity"/>
    <property type="evidence" value="ECO:0007669"/>
    <property type="project" value="InterPro"/>
</dbReference>
<comment type="subcellular location">
    <subcellularLocation>
        <location evidence="1">Secreted</location>
    </subcellularLocation>
</comment>
<dbReference type="GO" id="GO:0005509">
    <property type="term" value="F:calcium ion binding"/>
    <property type="evidence" value="ECO:0007669"/>
    <property type="project" value="InterPro"/>
</dbReference>
<dbReference type="EMBL" id="AXCN02001743">
    <property type="status" value="NOT_ANNOTATED_CDS"/>
    <property type="molecule type" value="Genomic_DNA"/>
</dbReference>
<accession>A0A182QCR6</accession>
<dbReference type="PANTHER" id="PTHR12824">
    <property type="entry name" value="GROUP XII SECRETORY PHOSPHOLIPASE A2 FAMILY MEMBER"/>
    <property type="match status" value="1"/>
</dbReference>
<dbReference type="PANTHER" id="PTHR12824:SF8">
    <property type="entry name" value="GXIVSPLA2, ISOFORM A"/>
    <property type="match status" value="1"/>
</dbReference>
<reference evidence="4" key="2">
    <citation type="submission" date="2020-05" db="UniProtKB">
        <authorList>
            <consortium name="EnsemblMetazoa"/>
        </authorList>
    </citation>
    <scope>IDENTIFICATION</scope>
    <source>
        <strain evidence="4">FAR1</strain>
    </source>
</reference>
<dbReference type="VEuPathDB" id="VectorBase:AFAF007556"/>
<dbReference type="InterPro" id="IPR036444">
    <property type="entry name" value="PLipase_A2_dom_sf"/>
</dbReference>
<dbReference type="GO" id="GO:0006644">
    <property type="term" value="P:phospholipid metabolic process"/>
    <property type="evidence" value="ECO:0007669"/>
    <property type="project" value="InterPro"/>
</dbReference>
<dbReference type="AlphaFoldDB" id="A0A182QCR6"/>
<dbReference type="InterPro" id="IPR010711">
    <property type="entry name" value="PLA2G12"/>
</dbReference>
<organism evidence="4 5">
    <name type="scientific">Anopheles farauti</name>
    <dbReference type="NCBI Taxonomy" id="69004"/>
    <lineage>
        <taxon>Eukaryota</taxon>
        <taxon>Metazoa</taxon>
        <taxon>Ecdysozoa</taxon>
        <taxon>Arthropoda</taxon>
        <taxon>Hexapoda</taxon>
        <taxon>Insecta</taxon>
        <taxon>Pterygota</taxon>
        <taxon>Neoptera</taxon>
        <taxon>Endopterygota</taxon>
        <taxon>Diptera</taxon>
        <taxon>Nematocera</taxon>
        <taxon>Culicoidea</taxon>
        <taxon>Culicidae</taxon>
        <taxon>Anophelinae</taxon>
        <taxon>Anopheles</taxon>
    </lineage>
</organism>
<dbReference type="GO" id="GO:0005576">
    <property type="term" value="C:extracellular region"/>
    <property type="evidence" value="ECO:0007669"/>
    <property type="project" value="UniProtKB-SubCell"/>
</dbReference>
<feature type="compositionally biased region" description="Basic and acidic residues" evidence="3">
    <location>
        <begin position="212"/>
        <end position="252"/>
    </location>
</feature>
<dbReference type="PROSITE" id="PS00118">
    <property type="entry name" value="PA2_HIS"/>
    <property type="match status" value="1"/>
</dbReference>
<dbReference type="EnsemblMetazoa" id="AFAF007556-RA">
    <property type="protein sequence ID" value="AFAF007556-PA"/>
    <property type="gene ID" value="AFAF007556"/>
</dbReference>
<evidence type="ECO:0008006" key="6">
    <source>
        <dbReference type="Google" id="ProtNLM"/>
    </source>
</evidence>
<reference evidence="5" key="1">
    <citation type="submission" date="2014-01" db="EMBL/GenBank/DDBJ databases">
        <title>The Genome Sequence of Anopheles farauti FAR1 (V2).</title>
        <authorList>
            <consortium name="The Broad Institute Genomics Platform"/>
            <person name="Neafsey D.E."/>
            <person name="Besansky N."/>
            <person name="Howell P."/>
            <person name="Walton C."/>
            <person name="Young S.K."/>
            <person name="Zeng Q."/>
            <person name="Gargeya S."/>
            <person name="Fitzgerald M."/>
            <person name="Haas B."/>
            <person name="Abouelleil A."/>
            <person name="Allen A.W."/>
            <person name="Alvarado L."/>
            <person name="Arachchi H.M."/>
            <person name="Berlin A.M."/>
            <person name="Chapman S.B."/>
            <person name="Gainer-Dewar J."/>
            <person name="Goldberg J."/>
            <person name="Griggs A."/>
            <person name="Gujja S."/>
            <person name="Hansen M."/>
            <person name="Howarth C."/>
            <person name="Imamovic A."/>
            <person name="Ireland A."/>
            <person name="Larimer J."/>
            <person name="McCowan C."/>
            <person name="Murphy C."/>
            <person name="Pearson M."/>
            <person name="Poon T.W."/>
            <person name="Priest M."/>
            <person name="Roberts A."/>
            <person name="Saif S."/>
            <person name="Shea T."/>
            <person name="Sisk P."/>
            <person name="Sykes S."/>
            <person name="Wortman J."/>
            <person name="Nusbaum C."/>
            <person name="Birren B."/>
        </authorList>
    </citation>
    <scope>NUCLEOTIDE SEQUENCE [LARGE SCALE GENOMIC DNA]</scope>
    <source>
        <strain evidence="5">FAR1</strain>
    </source>
</reference>
<evidence type="ECO:0000313" key="5">
    <source>
        <dbReference type="Proteomes" id="UP000075886"/>
    </source>
</evidence>
<keyword evidence="5" id="KW-1185">Reference proteome</keyword>
<protein>
    <recommendedName>
        <fullName evidence="6">Group XIIA secretory phospholipase A2</fullName>
    </recommendedName>
</protein>
<dbReference type="Pfam" id="PF06951">
    <property type="entry name" value="PLA2G12"/>
    <property type="match status" value="1"/>
</dbReference>
<keyword evidence="2" id="KW-0964">Secreted</keyword>
<dbReference type="InterPro" id="IPR033113">
    <property type="entry name" value="PLA2_histidine"/>
</dbReference>
<evidence type="ECO:0000256" key="2">
    <source>
        <dbReference type="ARBA" id="ARBA00022525"/>
    </source>
</evidence>
<dbReference type="Proteomes" id="UP000075886">
    <property type="component" value="Unassembled WGS sequence"/>
</dbReference>
<proteinExistence type="predicted"/>